<keyword evidence="3" id="KW-1185">Reference proteome</keyword>
<dbReference type="SUPFAM" id="SSF51206">
    <property type="entry name" value="cAMP-binding domain-like"/>
    <property type="match status" value="1"/>
</dbReference>
<dbReference type="EMBL" id="FWXS01000003">
    <property type="protein sequence ID" value="SMC52217.1"/>
    <property type="molecule type" value="Genomic_DNA"/>
</dbReference>
<sequence>MDTNYFSKSFFETQDFLSDDDRKKLLELTTLKRYPANTIILKSGEFTNDVGVVMEGLIRVYGLNDKSVHFVTDGQVFGSMDTLVLKKPSRYNYETLEDTVMFVLNYEELEASTQKYPNIGLLLLNYWKQTAMNIFKNLNSFIKYSPEERYEHLIKKQPHLVLRVKSKYLASYLGIHPVSLSRLKSRFLKNSDDE</sequence>
<dbReference type="RefSeq" id="WP_084016833.1">
    <property type="nucleotide sequence ID" value="NZ_FWXS01000003.1"/>
</dbReference>
<gene>
    <name evidence="2" type="ORF">SAMN06296427_103256</name>
</gene>
<dbReference type="InterPro" id="IPR014710">
    <property type="entry name" value="RmlC-like_jellyroll"/>
</dbReference>
<proteinExistence type="predicted"/>
<evidence type="ECO:0000259" key="1">
    <source>
        <dbReference type="PROSITE" id="PS50042"/>
    </source>
</evidence>
<dbReference type="STRING" id="1434700.SAMN06296427_103256"/>
<dbReference type="Proteomes" id="UP000192393">
    <property type="component" value="Unassembled WGS sequence"/>
</dbReference>
<evidence type="ECO:0000313" key="2">
    <source>
        <dbReference type="EMBL" id="SMC52217.1"/>
    </source>
</evidence>
<dbReference type="GO" id="GO:0016301">
    <property type="term" value="F:kinase activity"/>
    <property type="evidence" value="ECO:0007669"/>
    <property type="project" value="UniProtKB-KW"/>
</dbReference>
<dbReference type="InterPro" id="IPR000595">
    <property type="entry name" value="cNMP-bd_dom"/>
</dbReference>
<dbReference type="PROSITE" id="PS50042">
    <property type="entry name" value="CNMP_BINDING_3"/>
    <property type="match status" value="1"/>
</dbReference>
<dbReference type="OrthoDB" id="663011at2"/>
<dbReference type="Gene3D" id="2.60.120.10">
    <property type="entry name" value="Jelly Rolls"/>
    <property type="match status" value="1"/>
</dbReference>
<feature type="domain" description="Cyclic nucleotide-binding" evidence="1">
    <location>
        <begin position="17"/>
        <end position="110"/>
    </location>
</feature>
<keyword evidence="2" id="KW-0808">Transferase</keyword>
<dbReference type="InterPro" id="IPR018490">
    <property type="entry name" value="cNMP-bd_dom_sf"/>
</dbReference>
<organism evidence="2 3">
    <name type="scientific">Moheibacter sediminis</name>
    <dbReference type="NCBI Taxonomy" id="1434700"/>
    <lineage>
        <taxon>Bacteria</taxon>
        <taxon>Pseudomonadati</taxon>
        <taxon>Bacteroidota</taxon>
        <taxon>Flavobacteriia</taxon>
        <taxon>Flavobacteriales</taxon>
        <taxon>Weeksellaceae</taxon>
        <taxon>Moheibacter</taxon>
    </lineage>
</organism>
<dbReference type="Pfam" id="PF00027">
    <property type="entry name" value="cNMP_binding"/>
    <property type="match status" value="1"/>
</dbReference>
<reference evidence="2 3" key="1">
    <citation type="submission" date="2017-04" db="EMBL/GenBank/DDBJ databases">
        <authorList>
            <person name="Afonso C.L."/>
            <person name="Miller P.J."/>
            <person name="Scott M.A."/>
            <person name="Spackman E."/>
            <person name="Goraichik I."/>
            <person name="Dimitrov K.M."/>
            <person name="Suarez D.L."/>
            <person name="Swayne D.E."/>
        </authorList>
    </citation>
    <scope>NUCLEOTIDE SEQUENCE [LARGE SCALE GENOMIC DNA]</scope>
    <source>
        <strain evidence="2 3">CGMCC 1.12708</strain>
    </source>
</reference>
<dbReference type="CDD" id="cd00038">
    <property type="entry name" value="CAP_ED"/>
    <property type="match status" value="1"/>
</dbReference>
<protein>
    <submittedName>
        <fullName evidence="2">cAMP-binding domain of CRP or a regulatory subunit of cAMP-dependent protein kinases</fullName>
    </submittedName>
</protein>
<accession>A0A1W1ZUZ4</accession>
<dbReference type="AlphaFoldDB" id="A0A1W1ZUZ4"/>
<evidence type="ECO:0000313" key="3">
    <source>
        <dbReference type="Proteomes" id="UP000192393"/>
    </source>
</evidence>
<name>A0A1W1ZUZ4_9FLAO</name>
<keyword evidence="2" id="KW-0418">Kinase</keyword>